<dbReference type="RefSeq" id="WP_182218290.1">
    <property type="nucleotide sequence ID" value="NZ_JACEZS010000010.1"/>
</dbReference>
<protein>
    <submittedName>
        <fullName evidence="1">Uncharacterized protein</fullName>
    </submittedName>
</protein>
<dbReference type="EMBL" id="JACEZS010000010">
    <property type="protein sequence ID" value="MBA5606329.1"/>
    <property type="molecule type" value="Genomic_DNA"/>
</dbReference>
<keyword evidence="2" id="KW-1185">Reference proteome</keyword>
<evidence type="ECO:0000313" key="1">
    <source>
        <dbReference type="EMBL" id="MBA5606329.1"/>
    </source>
</evidence>
<name>A0A7W2EI91_9BURK</name>
<reference evidence="1 2" key="1">
    <citation type="submission" date="2020-07" db="EMBL/GenBank/DDBJ databases">
        <title>Novel species isolated from subtropical streams in China.</title>
        <authorList>
            <person name="Lu H."/>
        </authorList>
    </citation>
    <scope>NUCLEOTIDE SEQUENCE [LARGE SCALE GENOMIC DNA]</scope>
    <source>
        <strain evidence="1 2">FT3S</strain>
    </source>
</reference>
<dbReference type="AlphaFoldDB" id="A0A7W2EI91"/>
<dbReference type="Proteomes" id="UP000566711">
    <property type="component" value="Unassembled WGS sequence"/>
</dbReference>
<organism evidence="1 2">
    <name type="scientific">Rugamonas fusca</name>
    <dbReference type="NCBI Taxonomy" id="2758568"/>
    <lineage>
        <taxon>Bacteria</taxon>
        <taxon>Pseudomonadati</taxon>
        <taxon>Pseudomonadota</taxon>
        <taxon>Betaproteobacteria</taxon>
        <taxon>Burkholderiales</taxon>
        <taxon>Oxalobacteraceae</taxon>
        <taxon>Telluria group</taxon>
        <taxon>Rugamonas</taxon>
    </lineage>
</organism>
<evidence type="ECO:0000313" key="2">
    <source>
        <dbReference type="Proteomes" id="UP000566711"/>
    </source>
</evidence>
<gene>
    <name evidence="1" type="ORF">H3H36_13310</name>
</gene>
<proteinExistence type="predicted"/>
<sequence>MFTSEPGTRTAVLPPLAPAGSIEPQPGYILLQLALEAISFADNAAAGVLAPPKFTLGASHFQNNTLAGDGTPLLLTVSGAIVSDIKLLLHTVAGHFRLGHGDRSVERSRYLAAPTRGHHSRKLGTFLILAAGRFHHLGGSDTSSNVGIGRLGGFNHASGGLRA</sequence>
<accession>A0A7W2EI91</accession>
<comment type="caution">
    <text evidence="1">The sequence shown here is derived from an EMBL/GenBank/DDBJ whole genome shotgun (WGS) entry which is preliminary data.</text>
</comment>